<name>A0A8R1J1B7_CAEJA</name>
<evidence type="ECO:0000313" key="1">
    <source>
        <dbReference type="EnsemblMetazoa" id="CJA43282.1"/>
    </source>
</evidence>
<dbReference type="AlphaFoldDB" id="A0A8R1J1B7"/>
<dbReference type="Proteomes" id="UP000005237">
    <property type="component" value="Unassembled WGS sequence"/>
</dbReference>
<reference evidence="2" key="1">
    <citation type="submission" date="2010-08" db="EMBL/GenBank/DDBJ databases">
        <authorList>
            <consortium name="Caenorhabditis japonica Sequencing Consortium"/>
            <person name="Wilson R.K."/>
        </authorList>
    </citation>
    <scope>NUCLEOTIDE SEQUENCE [LARGE SCALE GENOMIC DNA]</scope>
    <source>
        <strain evidence="2">DF5081</strain>
    </source>
</reference>
<keyword evidence="2" id="KW-1185">Reference proteome</keyword>
<dbReference type="PANTHER" id="PTHR46669:SF3">
    <property type="entry name" value="LEUCINE-RICH PPR MOTIF-CONTAINING PROTEIN, MITOCHONDRIAL"/>
    <property type="match status" value="1"/>
</dbReference>
<proteinExistence type="predicted"/>
<reference evidence="1" key="2">
    <citation type="submission" date="2022-06" db="UniProtKB">
        <authorList>
            <consortium name="EnsemblMetazoa"/>
        </authorList>
    </citation>
    <scope>IDENTIFICATION</scope>
    <source>
        <strain evidence="1">DF5081</strain>
    </source>
</reference>
<dbReference type="EnsemblMetazoa" id="CJA43282.1">
    <property type="protein sequence ID" value="CJA43282.1"/>
    <property type="gene ID" value="WBGene00219130"/>
</dbReference>
<protein>
    <submittedName>
        <fullName evidence="1">Uncharacterized protein</fullName>
    </submittedName>
</protein>
<dbReference type="InterPro" id="IPR033490">
    <property type="entry name" value="LRP130"/>
</dbReference>
<sequence length="132" mass="15409">MVRTAHSADSANVNLAYALIDANHVKRARDLVERQNLYVDERMLQYFTTVASTQENPRLLKDLFIVFNGRTSTLELNKLLELATKKMYGKNDMESLEELSKEIDSTSFPLQHKLRTFFEDFKRKQTESVEFD</sequence>
<evidence type="ECO:0000313" key="2">
    <source>
        <dbReference type="Proteomes" id="UP000005237"/>
    </source>
</evidence>
<organism evidence="1 2">
    <name type="scientific">Caenorhabditis japonica</name>
    <dbReference type="NCBI Taxonomy" id="281687"/>
    <lineage>
        <taxon>Eukaryota</taxon>
        <taxon>Metazoa</taxon>
        <taxon>Ecdysozoa</taxon>
        <taxon>Nematoda</taxon>
        <taxon>Chromadorea</taxon>
        <taxon>Rhabditida</taxon>
        <taxon>Rhabditina</taxon>
        <taxon>Rhabditomorpha</taxon>
        <taxon>Rhabditoidea</taxon>
        <taxon>Rhabditidae</taxon>
        <taxon>Peloderinae</taxon>
        <taxon>Caenorhabditis</taxon>
    </lineage>
</organism>
<dbReference type="GO" id="GO:0005634">
    <property type="term" value="C:nucleus"/>
    <property type="evidence" value="ECO:0007669"/>
    <property type="project" value="TreeGrafter"/>
</dbReference>
<dbReference type="PANTHER" id="PTHR46669">
    <property type="entry name" value="LEUCINE-RICH PPR MOTIF-CONTAINING PROTEIN, MITOCHONDRIAL"/>
    <property type="match status" value="1"/>
</dbReference>
<dbReference type="GO" id="GO:0005739">
    <property type="term" value="C:mitochondrion"/>
    <property type="evidence" value="ECO:0007669"/>
    <property type="project" value="TreeGrafter"/>
</dbReference>
<dbReference type="GO" id="GO:0070129">
    <property type="term" value="P:regulation of mitochondrial translation"/>
    <property type="evidence" value="ECO:0007669"/>
    <property type="project" value="TreeGrafter"/>
</dbReference>
<dbReference type="GO" id="GO:0003730">
    <property type="term" value="F:mRNA 3'-UTR binding"/>
    <property type="evidence" value="ECO:0007669"/>
    <property type="project" value="TreeGrafter"/>
</dbReference>
<accession>A0A8R1J1B7</accession>